<reference evidence="1" key="1">
    <citation type="journal article" date="2015" name="Nature">
        <title>Complex archaea that bridge the gap between prokaryotes and eukaryotes.</title>
        <authorList>
            <person name="Spang A."/>
            <person name="Saw J.H."/>
            <person name="Jorgensen S.L."/>
            <person name="Zaremba-Niedzwiedzka K."/>
            <person name="Martijn J."/>
            <person name="Lind A.E."/>
            <person name="van Eijk R."/>
            <person name="Schleper C."/>
            <person name="Guy L."/>
            <person name="Ettema T.J."/>
        </authorList>
    </citation>
    <scope>NUCLEOTIDE SEQUENCE</scope>
</reference>
<proteinExistence type="predicted"/>
<name>A0A0F9JZF9_9ZZZZ</name>
<protein>
    <submittedName>
        <fullName evidence="1">Uncharacterized protein</fullName>
    </submittedName>
</protein>
<dbReference type="EMBL" id="LAZR01010280">
    <property type="protein sequence ID" value="KKM67831.1"/>
    <property type="molecule type" value="Genomic_DNA"/>
</dbReference>
<dbReference type="AlphaFoldDB" id="A0A0F9JZF9"/>
<evidence type="ECO:0000313" key="1">
    <source>
        <dbReference type="EMBL" id="KKM67831.1"/>
    </source>
</evidence>
<organism evidence="1">
    <name type="scientific">marine sediment metagenome</name>
    <dbReference type="NCBI Taxonomy" id="412755"/>
    <lineage>
        <taxon>unclassified sequences</taxon>
        <taxon>metagenomes</taxon>
        <taxon>ecological metagenomes</taxon>
    </lineage>
</organism>
<sequence>MTNARRPRALRSAPSGSKKALLTFSEKELKAVLLEEYDWQGPMVRDLLNRLKKRRKNA</sequence>
<gene>
    <name evidence="1" type="ORF">LCGC14_1467260</name>
</gene>
<accession>A0A0F9JZF9</accession>
<comment type="caution">
    <text evidence="1">The sequence shown here is derived from an EMBL/GenBank/DDBJ whole genome shotgun (WGS) entry which is preliminary data.</text>
</comment>